<dbReference type="Pfam" id="PF00535">
    <property type="entry name" value="Glycos_transf_2"/>
    <property type="match status" value="1"/>
</dbReference>
<dbReference type="AlphaFoldDB" id="A0A837IPY6"/>
<dbReference type="Proteomes" id="UP000035618">
    <property type="component" value="Unassembled WGS sequence"/>
</dbReference>
<feature type="non-terminal residue" evidence="2">
    <location>
        <position position="82"/>
    </location>
</feature>
<dbReference type="Gene3D" id="3.90.550.10">
    <property type="entry name" value="Spore Coat Polysaccharide Biosynthesis Protein SpsA, Chain A"/>
    <property type="match status" value="1"/>
</dbReference>
<evidence type="ECO:0000259" key="1">
    <source>
        <dbReference type="Pfam" id="PF00535"/>
    </source>
</evidence>
<proteinExistence type="predicted"/>
<dbReference type="GO" id="GO:0016740">
    <property type="term" value="F:transferase activity"/>
    <property type="evidence" value="ECO:0007669"/>
    <property type="project" value="UniProtKB-KW"/>
</dbReference>
<dbReference type="InterPro" id="IPR001173">
    <property type="entry name" value="Glyco_trans_2-like"/>
</dbReference>
<protein>
    <submittedName>
        <fullName evidence="2">Glycosyltransferase</fullName>
    </submittedName>
</protein>
<dbReference type="PANTHER" id="PTHR48090:SF8">
    <property type="entry name" value="GLYCOSYLTRANSFERASE CSBB-RELATED"/>
    <property type="match status" value="1"/>
</dbReference>
<accession>A0A837IPY6</accession>
<reference evidence="2 3" key="1">
    <citation type="journal article" date="2015" name="BMC Microbiol.">
        <title>Lactobacillus ruminis strains cluster according to their mammalian gut source.</title>
        <authorList>
            <person name="O' Donnell M.M."/>
            <person name="Harris H.M."/>
            <person name="Lynch D.B."/>
            <person name="Ross R.P."/>
            <person name="O'Toole P.W."/>
        </authorList>
    </citation>
    <scope>NUCLEOTIDE SEQUENCE [LARGE SCALE GENOMIC DNA]</scope>
    <source>
        <strain evidence="2 3">ATCC 27780</strain>
    </source>
</reference>
<dbReference type="PANTHER" id="PTHR48090">
    <property type="entry name" value="UNDECAPRENYL-PHOSPHATE 4-DEOXY-4-FORMAMIDO-L-ARABINOSE TRANSFERASE-RELATED"/>
    <property type="match status" value="1"/>
</dbReference>
<evidence type="ECO:0000313" key="2">
    <source>
        <dbReference type="EMBL" id="KLA45857.1"/>
    </source>
</evidence>
<dbReference type="InterPro" id="IPR050256">
    <property type="entry name" value="Glycosyltransferase_2"/>
</dbReference>
<name>A0A837IPY6_9LACO</name>
<organism evidence="2 3">
    <name type="scientific">Ligilactobacillus ruminis</name>
    <dbReference type="NCBI Taxonomy" id="1623"/>
    <lineage>
        <taxon>Bacteria</taxon>
        <taxon>Bacillati</taxon>
        <taxon>Bacillota</taxon>
        <taxon>Bacilli</taxon>
        <taxon>Lactobacillales</taxon>
        <taxon>Lactobacillaceae</taxon>
        <taxon>Ligilactobacillus</taxon>
    </lineage>
</organism>
<sequence length="82" mass="9593">MKILSIIVPCYYEEESLPLFYKATEEVNKKLENIKFEYWFINDGSTDGTLAEMRKLNKLNPENVHYVSFSRNFGKEAALYCG</sequence>
<dbReference type="SUPFAM" id="SSF53448">
    <property type="entry name" value="Nucleotide-diphospho-sugar transferases"/>
    <property type="match status" value="1"/>
</dbReference>
<gene>
    <name evidence="2" type="ORF">LRB_1164</name>
</gene>
<dbReference type="InterPro" id="IPR029044">
    <property type="entry name" value="Nucleotide-diphossugar_trans"/>
</dbReference>
<dbReference type="RefSeq" id="WP_046922626.1">
    <property type="nucleotide sequence ID" value="NZ_JHAJ01000090.1"/>
</dbReference>
<dbReference type="GO" id="GO:0005886">
    <property type="term" value="C:plasma membrane"/>
    <property type="evidence" value="ECO:0007669"/>
    <property type="project" value="TreeGrafter"/>
</dbReference>
<evidence type="ECO:0000313" key="3">
    <source>
        <dbReference type="Proteomes" id="UP000035618"/>
    </source>
</evidence>
<dbReference type="EMBL" id="JHAJ01000090">
    <property type="protein sequence ID" value="KLA45857.1"/>
    <property type="molecule type" value="Genomic_DNA"/>
</dbReference>
<feature type="domain" description="Glycosyltransferase 2-like" evidence="1">
    <location>
        <begin position="5"/>
        <end position="82"/>
    </location>
</feature>
<comment type="caution">
    <text evidence="2">The sequence shown here is derived from an EMBL/GenBank/DDBJ whole genome shotgun (WGS) entry which is preliminary data.</text>
</comment>
<keyword evidence="2" id="KW-0808">Transferase</keyword>